<accession>A0A0P7UKW2</accession>
<evidence type="ECO:0000256" key="2">
    <source>
        <dbReference type="ARBA" id="ARBA00022692"/>
    </source>
</evidence>
<evidence type="ECO:0000256" key="6">
    <source>
        <dbReference type="ARBA" id="ARBA00023170"/>
    </source>
</evidence>
<feature type="domain" description="G-protein coupled receptors family 1 profile" evidence="10">
    <location>
        <begin position="39"/>
        <end position="253"/>
    </location>
</feature>
<reference evidence="11 12" key="1">
    <citation type="submission" date="2015-08" db="EMBL/GenBank/DDBJ databases">
        <title>The genome of the Asian arowana (Scleropages formosus).</title>
        <authorList>
            <person name="Tan M.H."/>
            <person name="Gan H.M."/>
            <person name="Croft L.J."/>
            <person name="Austin C.M."/>
        </authorList>
    </citation>
    <scope>NUCLEOTIDE SEQUENCE [LARGE SCALE GENOMIC DNA]</scope>
    <source>
        <strain evidence="11">Aro1</strain>
    </source>
</reference>
<dbReference type="Gene3D" id="1.20.1070.10">
    <property type="entry name" value="Rhodopsin 7-helix transmembrane proteins"/>
    <property type="match status" value="2"/>
</dbReference>
<proteinExistence type="predicted"/>
<keyword evidence="6 11" id="KW-0675">Receptor</keyword>
<keyword evidence="2 9" id="KW-0812">Transmembrane</keyword>
<evidence type="ECO:0000256" key="8">
    <source>
        <dbReference type="ARBA" id="ARBA00023224"/>
    </source>
</evidence>
<dbReference type="AlphaFoldDB" id="A0A0P7UKW2"/>
<evidence type="ECO:0000256" key="4">
    <source>
        <dbReference type="ARBA" id="ARBA00023040"/>
    </source>
</evidence>
<comment type="subcellular location">
    <subcellularLocation>
        <location evidence="1">Membrane</location>
        <topology evidence="1">Multi-pass membrane protein</topology>
    </subcellularLocation>
</comment>
<gene>
    <name evidence="11" type="ORF">Z043_112222</name>
</gene>
<dbReference type="PANTHER" id="PTHR24232">
    <property type="entry name" value="G-PROTEIN COUPLED RECEPTOR"/>
    <property type="match status" value="1"/>
</dbReference>
<organism evidence="11 12">
    <name type="scientific">Scleropages formosus</name>
    <name type="common">Asian bonytongue</name>
    <name type="synonym">Osteoglossum formosum</name>
    <dbReference type="NCBI Taxonomy" id="113540"/>
    <lineage>
        <taxon>Eukaryota</taxon>
        <taxon>Metazoa</taxon>
        <taxon>Chordata</taxon>
        <taxon>Craniata</taxon>
        <taxon>Vertebrata</taxon>
        <taxon>Euteleostomi</taxon>
        <taxon>Actinopterygii</taxon>
        <taxon>Neopterygii</taxon>
        <taxon>Teleostei</taxon>
        <taxon>Osteoglossocephala</taxon>
        <taxon>Osteoglossomorpha</taxon>
        <taxon>Osteoglossiformes</taxon>
        <taxon>Osteoglossidae</taxon>
        <taxon>Scleropages</taxon>
    </lineage>
</organism>
<feature type="transmembrane region" description="Helical" evidence="9">
    <location>
        <begin position="135"/>
        <end position="154"/>
    </location>
</feature>
<dbReference type="PROSITE" id="PS50262">
    <property type="entry name" value="G_PROTEIN_RECEP_F1_2"/>
    <property type="match status" value="1"/>
</dbReference>
<evidence type="ECO:0000256" key="7">
    <source>
        <dbReference type="ARBA" id="ARBA00023180"/>
    </source>
</evidence>
<keyword evidence="7" id="KW-0325">Glycoprotein</keyword>
<dbReference type="PANTHER" id="PTHR24232:SF96">
    <property type="entry name" value="PSYCHOSINE RECEPTOR-LIKE"/>
    <property type="match status" value="1"/>
</dbReference>
<evidence type="ECO:0000256" key="1">
    <source>
        <dbReference type="ARBA" id="ARBA00004141"/>
    </source>
</evidence>
<evidence type="ECO:0000259" key="10">
    <source>
        <dbReference type="PROSITE" id="PS50262"/>
    </source>
</evidence>
<dbReference type="GO" id="GO:0035025">
    <property type="term" value="P:positive regulation of Rho protein signal transduction"/>
    <property type="evidence" value="ECO:0007669"/>
    <property type="project" value="TreeGrafter"/>
</dbReference>
<keyword evidence="5 9" id="KW-0472">Membrane</keyword>
<comment type="caution">
    <text evidence="11">The sequence shown here is derived from an EMBL/GenBank/DDBJ whole genome shotgun (WGS) entry which is preliminary data.</text>
</comment>
<feature type="transmembrane region" description="Helical" evidence="9">
    <location>
        <begin position="160"/>
        <end position="177"/>
    </location>
</feature>
<evidence type="ECO:0000313" key="12">
    <source>
        <dbReference type="Proteomes" id="UP000034805"/>
    </source>
</evidence>
<evidence type="ECO:0000313" key="11">
    <source>
        <dbReference type="EMBL" id="KPP69047.1"/>
    </source>
</evidence>
<protein>
    <submittedName>
        <fullName evidence="11">Psychosine receptor-like</fullName>
    </submittedName>
</protein>
<dbReference type="GO" id="GO:0007200">
    <property type="term" value="P:phospholipase C-activating G protein-coupled receptor signaling pathway"/>
    <property type="evidence" value="ECO:0007669"/>
    <property type="project" value="TreeGrafter"/>
</dbReference>
<feature type="transmembrane region" description="Helical" evidence="9">
    <location>
        <begin position="59"/>
        <end position="76"/>
    </location>
</feature>
<name>A0A0P7UKW2_SCLFO</name>
<dbReference type="GO" id="GO:0005886">
    <property type="term" value="C:plasma membrane"/>
    <property type="evidence" value="ECO:0007669"/>
    <property type="project" value="TreeGrafter"/>
</dbReference>
<evidence type="ECO:0000256" key="3">
    <source>
        <dbReference type="ARBA" id="ARBA00022989"/>
    </source>
</evidence>
<dbReference type="GO" id="GO:0004930">
    <property type="term" value="F:G protein-coupled receptor activity"/>
    <property type="evidence" value="ECO:0007669"/>
    <property type="project" value="UniProtKB-KW"/>
</dbReference>
<feature type="transmembrane region" description="Helical" evidence="9">
    <location>
        <begin position="198"/>
        <end position="216"/>
    </location>
</feature>
<dbReference type="Proteomes" id="UP000034805">
    <property type="component" value="Unassembled WGS sequence"/>
</dbReference>
<feature type="transmembrane region" description="Helical" evidence="9">
    <location>
        <begin position="96"/>
        <end position="114"/>
    </location>
</feature>
<keyword evidence="3 9" id="KW-1133">Transmembrane helix</keyword>
<feature type="transmembrane region" description="Helical" evidence="9">
    <location>
        <begin position="27"/>
        <end position="47"/>
    </location>
</feature>
<keyword evidence="8" id="KW-0807">Transducer</keyword>
<evidence type="ECO:0000256" key="5">
    <source>
        <dbReference type="ARBA" id="ARBA00023136"/>
    </source>
</evidence>
<evidence type="ECO:0000256" key="9">
    <source>
        <dbReference type="SAM" id="Phobius"/>
    </source>
</evidence>
<dbReference type="EMBL" id="JARO02004150">
    <property type="protein sequence ID" value="KPP69047.1"/>
    <property type="molecule type" value="Genomic_DNA"/>
</dbReference>
<dbReference type="SUPFAM" id="SSF81321">
    <property type="entry name" value="Family A G protein-coupled receptor-like"/>
    <property type="match status" value="1"/>
</dbReference>
<sequence length="298" mass="32645">MESFNFTNLNNSSNSSYTSTLDRVTDVVGWVTLGIGVPLNCLAIYVLSHSVKDDRTGPVYIINLLVTNAFNFFGRPKTGMQHGGTSATPAPDSASLVFYYGVITNISFMVCVAMESHVRSAHPRWYSRYSTVRRSTLVSLIAWVTPLALLALAIKGYLLVFSISLLFPLPCLIFLFLDSCRVLCCSTSQLPSTERKRIVGTLALLLGDYTLLFLPFVLKTLLTSLSMKGGQYEVEAITNILLDFSPLVDPLLFLFVKNDPRDIAKAFPCCSRFCVRPPDAGTVTTATIPTVSGRVTGV</sequence>
<keyword evidence="4" id="KW-0297">G-protein coupled receptor</keyword>
<dbReference type="InterPro" id="IPR017452">
    <property type="entry name" value="GPCR_Rhodpsn_7TM"/>
</dbReference>